<sequence>MAITYYMYLQKYKNTPPNNKRNKKKANISVVTFYTRIDYLESKSNISNGLGGRIISTNSCSTIPYNKKQFSLYGIPEESYAQNQQEDYESLIRKFIRDQLDITDDIEFENVHRFGRRFNDRPRKIVAGFTRFKQRELVLKIAKILAGTWYRISGQFSLEIKNKRKERYSVLRKARDGNNKTFLKVDKPYVNGKVYVDPELHHKRHSERKKKTGPSLSSLITECIDARTVLHQ</sequence>
<organism evidence="1 2">
    <name type="scientific">Tegillarca granosa</name>
    <name type="common">Malaysian cockle</name>
    <name type="synonym">Anadara granosa</name>
    <dbReference type="NCBI Taxonomy" id="220873"/>
    <lineage>
        <taxon>Eukaryota</taxon>
        <taxon>Metazoa</taxon>
        <taxon>Spiralia</taxon>
        <taxon>Lophotrochozoa</taxon>
        <taxon>Mollusca</taxon>
        <taxon>Bivalvia</taxon>
        <taxon>Autobranchia</taxon>
        <taxon>Pteriomorphia</taxon>
        <taxon>Arcoida</taxon>
        <taxon>Arcoidea</taxon>
        <taxon>Arcidae</taxon>
        <taxon>Tegillarca</taxon>
    </lineage>
</organism>
<protein>
    <submittedName>
        <fullName evidence="1">Uncharacterized protein</fullName>
    </submittedName>
</protein>
<dbReference type="Gene3D" id="3.30.70.1820">
    <property type="entry name" value="L1 transposable element, RRM domain"/>
    <property type="match status" value="1"/>
</dbReference>
<name>A0ABQ9EQ26_TEGGR</name>
<evidence type="ECO:0000313" key="2">
    <source>
        <dbReference type="Proteomes" id="UP001217089"/>
    </source>
</evidence>
<keyword evidence="2" id="KW-1185">Reference proteome</keyword>
<proteinExistence type="predicted"/>
<dbReference type="Proteomes" id="UP001217089">
    <property type="component" value="Unassembled WGS sequence"/>
</dbReference>
<dbReference type="EMBL" id="JARBDR010000813">
    <property type="protein sequence ID" value="KAJ8305697.1"/>
    <property type="molecule type" value="Genomic_DNA"/>
</dbReference>
<comment type="caution">
    <text evidence="1">The sequence shown here is derived from an EMBL/GenBank/DDBJ whole genome shotgun (WGS) entry which is preliminary data.</text>
</comment>
<accession>A0ABQ9EQ26</accession>
<reference evidence="1 2" key="1">
    <citation type="submission" date="2022-12" db="EMBL/GenBank/DDBJ databases">
        <title>Chromosome-level genome of Tegillarca granosa.</title>
        <authorList>
            <person name="Kim J."/>
        </authorList>
    </citation>
    <scope>NUCLEOTIDE SEQUENCE [LARGE SCALE GENOMIC DNA]</scope>
    <source>
        <strain evidence="1">Teg-2019</strain>
        <tissue evidence="1">Adductor muscle</tissue>
    </source>
</reference>
<evidence type="ECO:0000313" key="1">
    <source>
        <dbReference type="EMBL" id="KAJ8305697.1"/>
    </source>
</evidence>
<gene>
    <name evidence="1" type="ORF">KUTeg_016242</name>
</gene>